<dbReference type="Proteomes" id="UP001501207">
    <property type="component" value="Unassembled WGS sequence"/>
</dbReference>
<name>A0ABP8G9L1_9BACT</name>
<dbReference type="InterPro" id="IPR043519">
    <property type="entry name" value="NT_sf"/>
</dbReference>
<proteinExistence type="predicted"/>
<evidence type="ECO:0000313" key="2">
    <source>
        <dbReference type="Proteomes" id="UP001501207"/>
    </source>
</evidence>
<evidence type="ECO:0000313" key="1">
    <source>
        <dbReference type="EMBL" id="GAA4319789.1"/>
    </source>
</evidence>
<comment type="caution">
    <text evidence="1">The sequence shown here is derived from an EMBL/GenBank/DDBJ whole genome shotgun (WGS) entry which is preliminary data.</text>
</comment>
<reference evidence="2" key="1">
    <citation type="journal article" date="2019" name="Int. J. Syst. Evol. Microbiol.">
        <title>The Global Catalogue of Microorganisms (GCM) 10K type strain sequencing project: providing services to taxonomists for standard genome sequencing and annotation.</title>
        <authorList>
            <consortium name="The Broad Institute Genomics Platform"/>
            <consortium name="The Broad Institute Genome Sequencing Center for Infectious Disease"/>
            <person name="Wu L."/>
            <person name="Ma J."/>
        </authorList>
    </citation>
    <scope>NUCLEOTIDE SEQUENCE [LARGE SCALE GENOMIC DNA]</scope>
    <source>
        <strain evidence="2">JCM 17664</strain>
    </source>
</reference>
<dbReference type="Gene3D" id="3.30.460.40">
    <property type="match status" value="1"/>
</dbReference>
<sequence length="157" mass="18182">MTIPAASEEMLELLRAFHVFQVRYLIVGGFAVNRYGYKRTTGDIDIYLKDTPENRANLIRALAEMGYGEFDMLMNVPIIAGYCEIMLDNGIYADLMTDIPGLEKERFDYYYDLATVDSIEDYTVRYLHYNHLLENKRATGRPKDMLDIDELEKINGN</sequence>
<keyword evidence="2" id="KW-1185">Reference proteome</keyword>
<organism evidence="1 2">
    <name type="scientific">Compostibacter hankyongensis</name>
    <dbReference type="NCBI Taxonomy" id="1007089"/>
    <lineage>
        <taxon>Bacteria</taxon>
        <taxon>Pseudomonadati</taxon>
        <taxon>Bacteroidota</taxon>
        <taxon>Chitinophagia</taxon>
        <taxon>Chitinophagales</taxon>
        <taxon>Chitinophagaceae</taxon>
        <taxon>Compostibacter</taxon>
    </lineage>
</organism>
<dbReference type="SUPFAM" id="SSF81301">
    <property type="entry name" value="Nucleotidyltransferase"/>
    <property type="match status" value="1"/>
</dbReference>
<accession>A0ABP8G9L1</accession>
<dbReference type="RefSeq" id="WP_344981526.1">
    <property type="nucleotide sequence ID" value="NZ_BAABFN010000022.1"/>
</dbReference>
<protein>
    <recommendedName>
        <fullName evidence="3">Nucleotidyltransferase family protein</fullName>
    </recommendedName>
</protein>
<gene>
    <name evidence="1" type="ORF">GCM10023143_33470</name>
</gene>
<dbReference type="EMBL" id="BAABFN010000022">
    <property type="protein sequence ID" value="GAA4319789.1"/>
    <property type="molecule type" value="Genomic_DNA"/>
</dbReference>
<evidence type="ECO:0008006" key="3">
    <source>
        <dbReference type="Google" id="ProtNLM"/>
    </source>
</evidence>